<dbReference type="InterPro" id="IPR003356">
    <property type="entry name" value="DNA_methylase_A-5"/>
</dbReference>
<sequence length="324" mass="35317">MEAGILTQAQTESLYQVLDQATLVLAEELETTYLDALIEISEDLFAKQIQVEAGRPSERVQARLEQLFGGINVDTMDGETIRQAIQLALLRAMKTDKIQANHQLTPDTIGFLVAYLLESLTSKVSELTILDPVVGTGNLLATVLHRLNARPELDVKAVGVDVDDTMLAMAGVSFDLQHTDVALIEADATSTALPKADAVIADLPLMHDNRSETVDNELIYHSLQALNECGYGIYIVPSSLLDTAEAVKLIKELTTTAYLQGFLKLPTELFKDVRAQKALLIVQRHGGSAKQADQVLLGTFPSFKDVQAFQAFLGNINAWVSQLG</sequence>
<dbReference type="Pfam" id="PF21106">
    <property type="entry name" value="YtxK_like"/>
    <property type="match status" value="1"/>
</dbReference>
<dbReference type="RefSeq" id="WP_133362439.1">
    <property type="nucleotide sequence ID" value="NZ_CP037940.1"/>
</dbReference>
<dbReference type="Gene3D" id="1.10.150.470">
    <property type="match status" value="1"/>
</dbReference>
<dbReference type="GO" id="GO:0032259">
    <property type="term" value="P:methylation"/>
    <property type="evidence" value="ECO:0007669"/>
    <property type="project" value="UniProtKB-KW"/>
</dbReference>
<dbReference type="GO" id="GO:0008170">
    <property type="term" value="F:N-methyltransferase activity"/>
    <property type="evidence" value="ECO:0007669"/>
    <property type="project" value="InterPro"/>
</dbReference>
<proteinExistence type="predicted"/>
<dbReference type="SUPFAM" id="SSF53335">
    <property type="entry name" value="S-adenosyl-L-methionine-dependent methyltransferases"/>
    <property type="match status" value="1"/>
</dbReference>
<feature type="domain" description="DNA methylase adenine-specific" evidence="1">
    <location>
        <begin position="104"/>
        <end position="296"/>
    </location>
</feature>
<dbReference type="InterPro" id="IPR029063">
    <property type="entry name" value="SAM-dependent_MTases_sf"/>
</dbReference>
<dbReference type="InterPro" id="IPR052933">
    <property type="entry name" value="DNA_Protect_Modify"/>
</dbReference>
<dbReference type="EMBL" id="CP037940">
    <property type="protein sequence ID" value="QBO35359.1"/>
    <property type="molecule type" value="Genomic_DNA"/>
</dbReference>
<keyword evidence="4" id="KW-1185">Reference proteome</keyword>
<dbReference type="InterPro" id="IPR048375">
    <property type="entry name" value="YtxK-like_N"/>
</dbReference>
<organism evidence="3 4">
    <name type="scientific">Periweissella cryptocerci</name>
    <dbReference type="NCBI Taxonomy" id="2506420"/>
    <lineage>
        <taxon>Bacteria</taxon>
        <taxon>Bacillati</taxon>
        <taxon>Bacillota</taxon>
        <taxon>Bacilli</taxon>
        <taxon>Lactobacillales</taxon>
        <taxon>Lactobacillaceae</taxon>
        <taxon>Periweissella</taxon>
    </lineage>
</organism>
<reference evidence="4" key="1">
    <citation type="submission" date="2019-03" db="EMBL/GenBank/DDBJ databases">
        <title>Weissella sp. 26KH-42 Genome sequencing.</title>
        <authorList>
            <person name="Heo J."/>
            <person name="Kim S.-J."/>
            <person name="Kim J.-S."/>
            <person name="Hong S.-B."/>
            <person name="Kwon S.-W."/>
        </authorList>
    </citation>
    <scope>NUCLEOTIDE SEQUENCE [LARGE SCALE GENOMIC DNA]</scope>
    <source>
        <strain evidence="4">26KH-42</strain>
    </source>
</reference>
<dbReference type="OrthoDB" id="9788159at2"/>
<dbReference type="Pfam" id="PF02384">
    <property type="entry name" value="N6_Mtase"/>
    <property type="match status" value="1"/>
</dbReference>
<protein>
    <submittedName>
        <fullName evidence="3">Class I SAM-dependent methyltransferase</fullName>
    </submittedName>
</protein>
<gene>
    <name evidence="3" type="ORF">EQG49_02200</name>
</gene>
<evidence type="ECO:0000313" key="4">
    <source>
        <dbReference type="Proteomes" id="UP000292886"/>
    </source>
</evidence>
<feature type="domain" description="YtxK-like N-terminal helical" evidence="2">
    <location>
        <begin position="12"/>
        <end position="93"/>
    </location>
</feature>
<evidence type="ECO:0000259" key="2">
    <source>
        <dbReference type="Pfam" id="PF21106"/>
    </source>
</evidence>
<accession>A0A4P6YRR4</accession>
<keyword evidence="3" id="KW-0808">Transferase</keyword>
<dbReference type="PANTHER" id="PTHR41313">
    <property type="entry name" value="ADENINE-SPECIFIC METHYLTRANSFERASE"/>
    <property type="match status" value="1"/>
</dbReference>
<dbReference type="CDD" id="cd02440">
    <property type="entry name" value="AdoMet_MTases"/>
    <property type="match status" value="1"/>
</dbReference>
<dbReference type="GO" id="GO:0003677">
    <property type="term" value="F:DNA binding"/>
    <property type="evidence" value="ECO:0007669"/>
    <property type="project" value="InterPro"/>
</dbReference>
<evidence type="ECO:0000313" key="3">
    <source>
        <dbReference type="EMBL" id="QBO35359.1"/>
    </source>
</evidence>
<dbReference type="Proteomes" id="UP000292886">
    <property type="component" value="Chromosome"/>
</dbReference>
<keyword evidence="3" id="KW-0489">Methyltransferase</keyword>
<evidence type="ECO:0000259" key="1">
    <source>
        <dbReference type="Pfam" id="PF02384"/>
    </source>
</evidence>
<dbReference type="PANTHER" id="PTHR41313:SF1">
    <property type="entry name" value="DNA METHYLASE ADENINE-SPECIFIC DOMAIN-CONTAINING PROTEIN"/>
    <property type="match status" value="1"/>
</dbReference>
<dbReference type="AlphaFoldDB" id="A0A4P6YRR4"/>
<name>A0A4P6YRR4_9LACO</name>
<dbReference type="Gene3D" id="3.40.50.150">
    <property type="entry name" value="Vaccinia Virus protein VP39"/>
    <property type="match status" value="1"/>
</dbReference>
<dbReference type="KEGG" id="wei:EQG49_02200"/>